<gene>
    <name evidence="1" type="ORF">AWB70_05723</name>
</gene>
<sequence length="59" mass="6879">MWVRGRFTSNVHGDLNKLGVLLQRKTTFEEAMRKRVLPLRAFNSCYSETPSRQLLNPSQ</sequence>
<keyword evidence="2" id="KW-1185">Reference proteome</keyword>
<dbReference type="EMBL" id="FCNY02000018">
    <property type="protein sequence ID" value="SAL62580.1"/>
    <property type="molecule type" value="Genomic_DNA"/>
</dbReference>
<accession>A0A158J2M6</accession>
<proteinExistence type="predicted"/>
<reference evidence="2" key="1">
    <citation type="submission" date="2016-01" db="EMBL/GenBank/DDBJ databases">
        <authorList>
            <person name="Peeters C."/>
        </authorList>
    </citation>
    <scope>NUCLEOTIDE SEQUENCE [LARGE SCALE GENOMIC DNA]</scope>
</reference>
<evidence type="ECO:0000313" key="2">
    <source>
        <dbReference type="Proteomes" id="UP000054740"/>
    </source>
</evidence>
<name>A0A158J2M6_CABCO</name>
<organism evidence="1 2">
    <name type="scientific">Caballeronia cordobensis</name>
    <name type="common">Burkholderia cordobensis</name>
    <dbReference type="NCBI Taxonomy" id="1353886"/>
    <lineage>
        <taxon>Bacteria</taxon>
        <taxon>Pseudomonadati</taxon>
        <taxon>Pseudomonadota</taxon>
        <taxon>Betaproteobacteria</taxon>
        <taxon>Burkholderiales</taxon>
        <taxon>Burkholderiaceae</taxon>
        <taxon>Caballeronia</taxon>
    </lineage>
</organism>
<dbReference type="Proteomes" id="UP000054740">
    <property type="component" value="Unassembled WGS sequence"/>
</dbReference>
<protein>
    <submittedName>
        <fullName evidence="1">Uncharacterized protein</fullName>
    </submittedName>
</protein>
<evidence type="ECO:0000313" key="1">
    <source>
        <dbReference type="EMBL" id="SAL62580.1"/>
    </source>
</evidence>
<dbReference type="AlphaFoldDB" id="A0A158J2M6"/>